<sequence length="219" mass="23557">MESADGRTTDDDKVCPDCGQGVICRYRVRTTGEHFWLCEECDAVWRLDADRSVADFFYLSDFLPAEPNPWNVIERAAEAQQSEALQALVALVAGGELSGLALGMHRSDALVVVGVPHDAASLGGVAVGDISLTFEDDTLVGFSVRLPLTGVHWPGLMSTARAPRLAPVSRTEALAALRDAGFGGLPDDRAAEFRTTGRRVRLEFDRDLLSAVAVSTARN</sequence>
<organism evidence="1 2">
    <name type="scientific">Actinomadura rubrobrunea</name>
    <dbReference type="NCBI Taxonomy" id="115335"/>
    <lineage>
        <taxon>Bacteria</taxon>
        <taxon>Bacillati</taxon>
        <taxon>Actinomycetota</taxon>
        <taxon>Actinomycetes</taxon>
        <taxon>Streptosporangiales</taxon>
        <taxon>Thermomonosporaceae</taxon>
        <taxon>Actinomadura</taxon>
    </lineage>
</organism>
<dbReference type="AlphaFoldDB" id="A0A9W6PSA9"/>
<evidence type="ECO:0000313" key="1">
    <source>
        <dbReference type="EMBL" id="GLW62184.1"/>
    </source>
</evidence>
<reference evidence="1" key="1">
    <citation type="submission" date="2023-02" db="EMBL/GenBank/DDBJ databases">
        <title>Actinomadura rubrobrunea NBRC 14622.</title>
        <authorList>
            <person name="Ichikawa N."/>
            <person name="Sato H."/>
            <person name="Tonouchi N."/>
        </authorList>
    </citation>
    <scope>NUCLEOTIDE SEQUENCE</scope>
    <source>
        <strain evidence="1">NBRC 14622</strain>
    </source>
</reference>
<dbReference type="RefSeq" id="WP_067912031.1">
    <property type="nucleotide sequence ID" value="NZ_BSRZ01000001.1"/>
</dbReference>
<dbReference type="Proteomes" id="UP001165124">
    <property type="component" value="Unassembled WGS sequence"/>
</dbReference>
<comment type="caution">
    <text evidence="1">The sequence shown here is derived from an EMBL/GenBank/DDBJ whole genome shotgun (WGS) entry which is preliminary data.</text>
</comment>
<keyword evidence="2" id="KW-1185">Reference proteome</keyword>
<evidence type="ECO:0000313" key="2">
    <source>
        <dbReference type="Proteomes" id="UP001165124"/>
    </source>
</evidence>
<protein>
    <submittedName>
        <fullName evidence="1">Uncharacterized protein</fullName>
    </submittedName>
</protein>
<name>A0A9W6PSA9_9ACTN</name>
<gene>
    <name evidence="1" type="ORF">Arub01_04280</name>
</gene>
<proteinExistence type="predicted"/>
<dbReference type="EMBL" id="BSRZ01000001">
    <property type="protein sequence ID" value="GLW62184.1"/>
    <property type="molecule type" value="Genomic_DNA"/>
</dbReference>
<accession>A0A9W6PSA9</accession>